<gene>
    <name evidence="2" type="ORF">MB901379_02153</name>
</gene>
<feature type="transmembrane region" description="Helical" evidence="1">
    <location>
        <begin position="360"/>
        <end position="377"/>
    </location>
</feature>
<dbReference type="KEGG" id="mbai:MB901379_02153"/>
<feature type="transmembrane region" description="Helical" evidence="1">
    <location>
        <begin position="389"/>
        <end position="410"/>
    </location>
</feature>
<sequence length="549" mass="59675">MNERDVTDPAAATSGQADETKSSAPLYRALGATGVAFACLGVWALSPIYPDEIAYRQQSGRVVPDHGVVYGLYEMCPSNVKAVPVVLEPVAWLLSQTMRMLSPLEMRILSFAAVLAVVFTVVRQTAGNRNPGAGYLVLASFVGVAGASLIFVRYEFALELQLLSCLVAAGRLTRRRTGIPGDLGVALGLILAAALSVWSHIQGLLFLPLTSYLLARLAVRRFGSIGLLAGIVPLALFVPPALTLHHPVCTEHPEIEAFWQSLAFDDSNFGARQLALLLFHSARSYVGSFVYAPLFPIRFLPGVASNAPITAMNMLISLVIIFMAGLVLCILAVSLFRWCKSFRLPLRNIAPTKLFEENQPFVIAALIALPVLILFAYDAQNAFYRNSYLNHLISVAACLILASFSGPVALRFTKGASAIIGIVVGASLVFNAVLFVPRLANGYEGPSLSVLRRWSQASHDTEKLARLCKMDLRRGRIIVDDFTQAGVYSRKMTIPITYLHLQANLIGMSTHDAAISVKANYAILHCPYFDVLDIRPQARIGEVCCYTFG</sequence>
<feature type="transmembrane region" description="Helical" evidence="1">
    <location>
        <begin position="108"/>
        <end position="126"/>
    </location>
</feature>
<dbReference type="EMBL" id="LR130759">
    <property type="protein sequence ID" value="VDM88591.1"/>
    <property type="molecule type" value="Genomic_DNA"/>
</dbReference>
<keyword evidence="1" id="KW-0812">Transmembrane</keyword>
<keyword evidence="1" id="KW-0472">Membrane</keyword>
<feature type="transmembrane region" description="Helical" evidence="1">
    <location>
        <begin position="221"/>
        <end position="238"/>
    </location>
</feature>
<dbReference type="AlphaFoldDB" id="A0A447GDM3"/>
<name>A0A447GDM3_9MYCO</name>
<accession>A0A447GDM3</accession>
<evidence type="ECO:0000313" key="2">
    <source>
        <dbReference type="EMBL" id="VDM88591.1"/>
    </source>
</evidence>
<evidence type="ECO:0000256" key="1">
    <source>
        <dbReference type="SAM" id="Phobius"/>
    </source>
</evidence>
<feature type="transmembrane region" description="Helical" evidence="1">
    <location>
        <begin position="314"/>
        <end position="339"/>
    </location>
</feature>
<evidence type="ECO:0008006" key="4">
    <source>
        <dbReference type="Google" id="ProtNLM"/>
    </source>
</evidence>
<reference evidence="3" key="1">
    <citation type="submission" date="2018-02" db="EMBL/GenBank/DDBJ databases">
        <authorList>
            <person name="Seth-Smith MB H."/>
            <person name="Seth-Smith H."/>
        </authorList>
    </citation>
    <scope>NUCLEOTIDE SEQUENCE [LARGE SCALE GENOMIC DNA]</scope>
</reference>
<keyword evidence="1" id="KW-1133">Transmembrane helix</keyword>
<dbReference type="RefSeq" id="WP_158016626.1">
    <property type="nucleotide sequence ID" value="NZ_LR130759.1"/>
</dbReference>
<feature type="transmembrane region" description="Helical" evidence="1">
    <location>
        <begin position="132"/>
        <end position="152"/>
    </location>
</feature>
<feature type="transmembrane region" description="Helical" evidence="1">
    <location>
        <begin position="29"/>
        <end position="49"/>
    </location>
</feature>
<evidence type="ECO:0000313" key="3">
    <source>
        <dbReference type="Proteomes" id="UP000269998"/>
    </source>
</evidence>
<proteinExistence type="predicted"/>
<feature type="transmembrane region" description="Helical" evidence="1">
    <location>
        <begin position="417"/>
        <end position="436"/>
    </location>
</feature>
<organism evidence="2 3">
    <name type="scientific">Mycobacterium basiliense</name>
    <dbReference type="NCBI Taxonomy" id="2094119"/>
    <lineage>
        <taxon>Bacteria</taxon>
        <taxon>Bacillati</taxon>
        <taxon>Actinomycetota</taxon>
        <taxon>Actinomycetes</taxon>
        <taxon>Mycobacteriales</taxon>
        <taxon>Mycobacteriaceae</taxon>
        <taxon>Mycobacterium</taxon>
    </lineage>
</organism>
<feature type="transmembrane region" description="Helical" evidence="1">
    <location>
        <begin position="183"/>
        <end position="201"/>
    </location>
</feature>
<keyword evidence="3" id="KW-1185">Reference proteome</keyword>
<dbReference type="Proteomes" id="UP000269998">
    <property type="component" value="Chromosome"/>
</dbReference>
<protein>
    <recommendedName>
        <fullName evidence="4">Glycosyltransferase RgtA/B/C/D-like domain-containing protein</fullName>
    </recommendedName>
</protein>
<dbReference type="OrthoDB" id="9429595at2"/>